<name>A0A409XX05_9AGAR</name>
<organism evidence="1 2">
    <name type="scientific">Gymnopilus dilepis</name>
    <dbReference type="NCBI Taxonomy" id="231916"/>
    <lineage>
        <taxon>Eukaryota</taxon>
        <taxon>Fungi</taxon>
        <taxon>Dikarya</taxon>
        <taxon>Basidiomycota</taxon>
        <taxon>Agaricomycotina</taxon>
        <taxon>Agaricomycetes</taxon>
        <taxon>Agaricomycetidae</taxon>
        <taxon>Agaricales</taxon>
        <taxon>Agaricineae</taxon>
        <taxon>Hymenogastraceae</taxon>
        <taxon>Gymnopilus</taxon>
    </lineage>
</organism>
<reference evidence="1 2" key="1">
    <citation type="journal article" date="2018" name="Evol. Lett.">
        <title>Horizontal gene cluster transfer increased hallucinogenic mushroom diversity.</title>
        <authorList>
            <person name="Reynolds H.T."/>
            <person name="Vijayakumar V."/>
            <person name="Gluck-Thaler E."/>
            <person name="Korotkin H.B."/>
            <person name="Matheny P.B."/>
            <person name="Slot J.C."/>
        </authorList>
    </citation>
    <scope>NUCLEOTIDE SEQUENCE [LARGE SCALE GENOMIC DNA]</scope>
    <source>
        <strain evidence="1 2">SRW20</strain>
    </source>
</reference>
<dbReference type="AlphaFoldDB" id="A0A409XX05"/>
<evidence type="ECO:0000313" key="1">
    <source>
        <dbReference type="EMBL" id="PPQ95298.1"/>
    </source>
</evidence>
<dbReference type="Proteomes" id="UP000284706">
    <property type="component" value="Unassembled WGS sequence"/>
</dbReference>
<protein>
    <recommendedName>
        <fullName evidence="3">F-box domain-containing protein</fullName>
    </recommendedName>
</protein>
<gene>
    <name evidence="1" type="ORF">CVT26_014872</name>
</gene>
<keyword evidence="2" id="KW-1185">Reference proteome</keyword>
<dbReference type="InParanoid" id="A0A409XX05"/>
<proteinExistence type="predicted"/>
<accession>A0A409XX05</accession>
<evidence type="ECO:0000313" key="2">
    <source>
        <dbReference type="Proteomes" id="UP000284706"/>
    </source>
</evidence>
<sequence>MGFPRAQLFEGAQITVRPWLSLSLGHNTIDTFCFSKMTQSPILRLFPELIDRIVDHIADFINSEQSLTACALVCRAFHPRSQARLFSSIAFWSDCNPRYRNRRIKRLEDFLSILDSAPHIPLFVHSISLQVYVGHQYSTAENLLFSQLASRLKELGCRPRELRLGSPLGSYAIAHQLPNFYINLIQTLIIPSVTSLNIAHASIPVTIISSCSHLRSLTVVDRGITTTKNSRVESTDPDITHSPGPKIESLEYYQPEWSSTNRVLSAVVGNPAILNLSHLRTLRTSVASRNAALLMKIIGLCANHLEEVHLVPSSRYSSYALPVPEVHQFDFSNVPRLRALSLPLVEAYIKSLHPSSETNEGIWPVLKSLHATNTLETLNFSSFLAMGDIEDVFSEDQFWIQLGTELTTLASGKHMLIGFHLHILSWLSYPDQYDDKVLHSCRHLFKERIGRLMPECAAMPNITFNVFLYPRGEE</sequence>
<evidence type="ECO:0008006" key="3">
    <source>
        <dbReference type="Google" id="ProtNLM"/>
    </source>
</evidence>
<comment type="caution">
    <text evidence="1">The sequence shown here is derived from an EMBL/GenBank/DDBJ whole genome shotgun (WGS) entry which is preliminary data.</text>
</comment>
<dbReference type="OrthoDB" id="2745898at2759"/>
<dbReference type="EMBL" id="NHYE01001430">
    <property type="protein sequence ID" value="PPQ95298.1"/>
    <property type="molecule type" value="Genomic_DNA"/>
</dbReference>